<dbReference type="PRINTS" id="PR00080">
    <property type="entry name" value="SDRFAMILY"/>
</dbReference>
<dbReference type="RefSeq" id="XP_023169015.2">
    <property type="nucleotide sequence ID" value="XM_023313247.2"/>
</dbReference>
<dbReference type="Pfam" id="PF00106">
    <property type="entry name" value="adh_short"/>
    <property type="match status" value="1"/>
</dbReference>
<protein>
    <submittedName>
        <fullName evidence="7">Very-long-chain 3-oxoacyl-CoA reductase isoform X1</fullName>
    </submittedName>
</protein>
<gene>
    <name evidence="7" type="primary">LOC111598159</name>
</gene>
<dbReference type="PRINTS" id="PR00081">
    <property type="entry name" value="GDHRDH"/>
</dbReference>
<evidence type="ECO:0000256" key="1">
    <source>
        <dbReference type="ARBA" id="ARBA00006484"/>
    </source>
</evidence>
<reference evidence="7" key="1">
    <citation type="submission" date="2025-08" db="UniProtKB">
        <authorList>
            <consortium name="RefSeq"/>
        </authorList>
    </citation>
    <scope>IDENTIFICATION</scope>
    <source>
        <strain evidence="7">15085-1641.00</strain>
        <tissue evidence="7">Whole body</tissue>
    </source>
</reference>
<dbReference type="PANTHER" id="PTHR43899:SF13">
    <property type="entry name" value="RH59310P"/>
    <property type="match status" value="1"/>
</dbReference>
<name>A0A6J1LRW6_DROHY</name>
<dbReference type="Gene3D" id="3.40.50.720">
    <property type="entry name" value="NAD(P)-binding Rossmann-like Domain"/>
    <property type="match status" value="1"/>
</dbReference>
<dbReference type="GO" id="GO:0005783">
    <property type="term" value="C:endoplasmic reticulum"/>
    <property type="evidence" value="ECO:0007669"/>
    <property type="project" value="TreeGrafter"/>
</dbReference>
<dbReference type="KEGG" id="dhe:111598159"/>
<dbReference type="CTD" id="31703"/>
<evidence type="ECO:0000256" key="3">
    <source>
        <dbReference type="ARBA" id="ARBA00023002"/>
    </source>
</evidence>
<dbReference type="FunFam" id="3.40.50.720:FF:000137">
    <property type="entry name" value="Hydroxysteroid (17-beta) dehydrogenase 3"/>
    <property type="match status" value="1"/>
</dbReference>
<dbReference type="OrthoDB" id="5545019at2759"/>
<sequence length="350" mass="38620">MSKFGQKTNIDRQHQNHSLARLRNNRHRIEMEEHSRVLSILGGIAMSIVGFQICRKVLPWIYANVVGPRLCGSSVNLAEMGEWAVVTGSTDGIGKAYARELARKGLKLVLISRSLDKLKTVAKKIGDEFDVEVRVINVDFTSGVDIYEKIRTQTAGLDVGVLVNNVGISYSYPEYFLDCYNADPKFLCNIVAANIHSVTHMTAIFMPGMVQKRKGVIINLSSTAGVIPNPLLSVYSATKAFVNKFSDDLQTEYKTDGIIIQSVQPGFVATNMSKISKASVFAPTPETYVKSALATLGIATQTAGYLPHALLQLVIHFTEAVFGDQFARNEVLKNILGTRKRALRRLAKER</sequence>
<dbReference type="InterPro" id="IPR036291">
    <property type="entry name" value="NAD(P)-bd_dom_sf"/>
</dbReference>
<evidence type="ECO:0000256" key="4">
    <source>
        <dbReference type="RuleBase" id="RU000363"/>
    </source>
</evidence>
<dbReference type="PANTHER" id="PTHR43899">
    <property type="entry name" value="RH59310P"/>
    <property type="match status" value="1"/>
</dbReference>
<dbReference type="PIRSF" id="PIRSF000126">
    <property type="entry name" value="11-beta-HSD1"/>
    <property type="match status" value="1"/>
</dbReference>
<evidence type="ECO:0000256" key="2">
    <source>
        <dbReference type="ARBA" id="ARBA00022857"/>
    </source>
</evidence>
<dbReference type="GO" id="GO:0016491">
    <property type="term" value="F:oxidoreductase activity"/>
    <property type="evidence" value="ECO:0007669"/>
    <property type="project" value="UniProtKB-KW"/>
</dbReference>
<dbReference type="SUPFAM" id="SSF51735">
    <property type="entry name" value="NAD(P)-binding Rossmann-fold domains"/>
    <property type="match status" value="1"/>
</dbReference>
<keyword evidence="2" id="KW-0521">NADP</keyword>
<evidence type="ECO:0000313" key="6">
    <source>
        <dbReference type="Proteomes" id="UP000504633"/>
    </source>
</evidence>
<dbReference type="Proteomes" id="UP000504633">
    <property type="component" value="Unplaced"/>
</dbReference>
<dbReference type="GeneID" id="111598159"/>
<proteinExistence type="inferred from homology"/>
<feature type="region of interest" description="Disordered" evidence="5">
    <location>
        <begin position="1"/>
        <end position="24"/>
    </location>
</feature>
<evidence type="ECO:0000313" key="7">
    <source>
        <dbReference type="RefSeq" id="XP_023169015.2"/>
    </source>
</evidence>
<keyword evidence="6" id="KW-1185">Reference proteome</keyword>
<evidence type="ECO:0000256" key="5">
    <source>
        <dbReference type="SAM" id="MobiDB-lite"/>
    </source>
</evidence>
<organism evidence="6 7">
    <name type="scientific">Drosophila hydei</name>
    <name type="common">Fruit fly</name>
    <dbReference type="NCBI Taxonomy" id="7224"/>
    <lineage>
        <taxon>Eukaryota</taxon>
        <taxon>Metazoa</taxon>
        <taxon>Ecdysozoa</taxon>
        <taxon>Arthropoda</taxon>
        <taxon>Hexapoda</taxon>
        <taxon>Insecta</taxon>
        <taxon>Pterygota</taxon>
        <taxon>Neoptera</taxon>
        <taxon>Endopterygota</taxon>
        <taxon>Diptera</taxon>
        <taxon>Brachycera</taxon>
        <taxon>Muscomorpha</taxon>
        <taxon>Ephydroidea</taxon>
        <taxon>Drosophilidae</taxon>
        <taxon>Drosophila</taxon>
    </lineage>
</organism>
<dbReference type="InterPro" id="IPR051019">
    <property type="entry name" value="VLCFA-Steroid_DH"/>
</dbReference>
<accession>A0A6J1LRW6</accession>
<dbReference type="InterPro" id="IPR002347">
    <property type="entry name" value="SDR_fam"/>
</dbReference>
<comment type="similarity">
    <text evidence="1 4">Belongs to the short-chain dehydrogenases/reductases (SDR) family.</text>
</comment>
<dbReference type="AlphaFoldDB" id="A0A6J1LRW6"/>
<keyword evidence="3" id="KW-0560">Oxidoreductase</keyword>
<dbReference type="CDD" id="cd05356">
    <property type="entry name" value="17beta-HSD1_like_SDR_c"/>
    <property type="match status" value="1"/>
</dbReference>